<reference evidence="3" key="1">
    <citation type="submission" date="2022-03" db="EMBL/GenBank/DDBJ databases">
        <title>Sea Food Isolates.</title>
        <authorList>
            <person name="Li c."/>
        </authorList>
    </citation>
    <scope>NUCLEOTIDE SEQUENCE</scope>
    <source>
        <strain evidence="3">19MO03SA05</strain>
    </source>
</reference>
<dbReference type="GO" id="GO:0043709">
    <property type="term" value="P:cell adhesion involved in single-species biofilm formation"/>
    <property type="evidence" value="ECO:0007669"/>
    <property type="project" value="TreeGrafter"/>
</dbReference>
<name>A0AAU6VCS3_UNCXX</name>
<dbReference type="InterPro" id="IPR008966">
    <property type="entry name" value="Adhesion_dom_sf"/>
</dbReference>
<dbReference type="AlphaFoldDB" id="A0AAU6VCS3"/>
<accession>A0AAU6VCS3</accession>
<evidence type="ECO:0000313" key="3">
    <source>
        <dbReference type="EMBL" id="XAG84387.1"/>
    </source>
</evidence>
<proteinExistence type="predicted"/>
<sequence>MDKAANTLLIIIFLIVNQVHAVSLVFSGELFEAPCMVDPSSLTQTVSFLDRAARDFWYEPARSETQEIVIKLNNCNSSAIGKVVQTRFSGVTESAMGSLQSYFLSMNSGPQQGKLAIGILDNDSSTLIQFNGDNTSDGTVVNGKKLTLTFKAFVQATPESIAQKSVGEGDYASQVRFELFYQ</sequence>
<evidence type="ECO:0000259" key="2">
    <source>
        <dbReference type="Pfam" id="PF00419"/>
    </source>
</evidence>
<evidence type="ECO:0000256" key="1">
    <source>
        <dbReference type="ARBA" id="ARBA00022729"/>
    </source>
</evidence>
<dbReference type="EMBL" id="CP095350">
    <property type="protein sequence ID" value="XAG84387.1"/>
    <property type="molecule type" value="Genomic_DNA"/>
</dbReference>
<dbReference type="SUPFAM" id="SSF49401">
    <property type="entry name" value="Bacterial adhesins"/>
    <property type="match status" value="1"/>
</dbReference>
<dbReference type="Pfam" id="PF00419">
    <property type="entry name" value="Fimbrial"/>
    <property type="match status" value="1"/>
</dbReference>
<feature type="domain" description="Fimbrial-type adhesion" evidence="2">
    <location>
        <begin position="26"/>
        <end position="182"/>
    </location>
</feature>
<dbReference type="Gene3D" id="2.60.40.1090">
    <property type="entry name" value="Fimbrial-type adhesion domain"/>
    <property type="match status" value="1"/>
</dbReference>
<dbReference type="GO" id="GO:0009289">
    <property type="term" value="C:pilus"/>
    <property type="evidence" value="ECO:0007669"/>
    <property type="project" value="InterPro"/>
</dbReference>
<dbReference type="InterPro" id="IPR036937">
    <property type="entry name" value="Adhesion_dom_fimbrial_sf"/>
</dbReference>
<keyword evidence="1" id="KW-0732">Signal</keyword>
<gene>
    <name evidence="3" type="ORF">MRM63_12905</name>
</gene>
<organism evidence="3">
    <name type="scientific">bacterium 19MO03SA05</name>
    <dbReference type="NCBI Taxonomy" id="2920620"/>
    <lineage>
        <taxon>Bacteria</taxon>
    </lineage>
</organism>
<dbReference type="PANTHER" id="PTHR33420:SF3">
    <property type="entry name" value="FIMBRIAL SUBUNIT ELFA"/>
    <property type="match status" value="1"/>
</dbReference>
<dbReference type="InterPro" id="IPR050263">
    <property type="entry name" value="Bact_Fimbrial_Adh_Pro"/>
</dbReference>
<dbReference type="InterPro" id="IPR000259">
    <property type="entry name" value="Adhesion_dom_fimbrial"/>
</dbReference>
<protein>
    <submittedName>
        <fullName evidence="3">Type 1 fimbrial protein</fullName>
    </submittedName>
</protein>
<dbReference type="PANTHER" id="PTHR33420">
    <property type="entry name" value="FIMBRIAL SUBUNIT ELFA-RELATED"/>
    <property type="match status" value="1"/>
</dbReference>